<reference evidence="5 6" key="1">
    <citation type="submission" date="2016-07" db="EMBL/GenBank/DDBJ databases">
        <title>Pervasive Adenine N6-methylation of Active Genes in Fungi.</title>
        <authorList>
            <consortium name="DOE Joint Genome Institute"/>
            <person name="Mondo S.J."/>
            <person name="Dannebaum R.O."/>
            <person name="Kuo R.C."/>
            <person name="Labutti K."/>
            <person name="Haridas S."/>
            <person name="Kuo A."/>
            <person name="Salamov A."/>
            <person name="Ahrendt S.R."/>
            <person name="Lipzen A."/>
            <person name="Sullivan W."/>
            <person name="Andreopoulos W.B."/>
            <person name="Clum A."/>
            <person name="Lindquist E."/>
            <person name="Daum C."/>
            <person name="Ramamoorthy G.K."/>
            <person name="Gryganskyi A."/>
            <person name="Culley D."/>
            <person name="Magnuson J.K."/>
            <person name="James T.Y."/>
            <person name="O'Malley M.A."/>
            <person name="Stajich J.E."/>
            <person name="Spatafora J.W."/>
            <person name="Visel A."/>
            <person name="Grigoriev I.V."/>
        </authorList>
    </citation>
    <scope>NUCLEOTIDE SEQUENCE [LARGE SCALE GENOMIC DNA]</scope>
    <source>
        <strain evidence="5 6">62-1032</strain>
    </source>
</reference>
<dbReference type="PROSITE" id="PS51857">
    <property type="entry name" value="CSD_2"/>
    <property type="match status" value="1"/>
</dbReference>
<feature type="compositionally biased region" description="Polar residues" evidence="3">
    <location>
        <begin position="1"/>
        <end position="19"/>
    </location>
</feature>
<dbReference type="InterPro" id="IPR012340">
    <property type="entry name" value="NA-bd_OB-fold"/>
</dbReference>
<keyword evidence="6" id="KW-1185">Reference proteome</keyword>
<feature type="compositionally biased region" description="Low complexity" evidence="3">
    <location>
        <begin position="141"/>
        <end position="154"/>
    </location>
</feature>
<evidence type="ECO:0000313" key="6">
    <source>
        <dbReference type="Proteomes" id="UP000193467"/>
    </source>
</evidence>
<dbReference type="InterPro" id="IPR051373">
    <property type="entry name" value="Lin-28_RNA-binding"/>
</dbReference>
<dbReference type="EMBL" id="MCGR01000075">
    <property type="protein sequence ID" value="ORY59885.1"/>
    <property type="molecule type" value="Genomic_DNA"/>
</dbReference>
<dbReference type="AlphaFoldDB" id="A0A1Y2DMJ0"/>
<feature type="domain" description="CSD" evidence="4">
    <location>
        <begin position="345"/>
        <end position="416"/>
    </location>
</feature>
<dbReference type="InterPro" id="IPR002059">
    <property type="entry name" value="CSP_DNA-bd"/>
</dbReference>
<evidence type="ECO:0000259" key="4">
    <source>
        <dbReference type="PROSITE" id="PS51857"/>
    </source>
</evidence>
<dbReference type="OrthoDB" id="422005at2759"/>
<dbReference type="PANTHER" id="PTHR46109:SF1">
    <property type="entry name" value="PROTEIN LIN-28 HOMOLOG"/>
    <property type="match status" value="1"/>
</dbReference>
<comment type="subcellular location">
    <subcellularLocation>
        <location evidence="1">Cytoplasm</location>
    </subcellularLocation>
</comment>
<feature type="region of interest" description="Disordered" evidence="3">
    <location>
        <begin position="1"/>
        <end position="26"/>
    </location>
</feature>
<feature type="region of interest" description="Disordered" evidence="3">
    <location>
        <begin position="63"/>
        <end position="91"/>
    </location>
</feature>
<dbReference type="GO" id="GO:0003729">
    <property type="term" value="F:mRNA binding"/>
    <property type="evidence" value="ECO:0007669"/>
    <property type="project" value="TreeGrafter"/>
</dbReference>
<evidence type="ECO:0000313" key="5">
    <source>
        <dbReference type="EMBL" id="ORY59885.1"/>
    </source>
</evidence>
<evidence type="ECO:0000256" key="1">
    <source>
        <dbReference type="ARBA" id="ARBA00004496"/>
    </source>
</evidence>
<evidence type="ECO:0000256" key="2">
    <source>
        <dbReference type="ARBA" id="ARBA00022490"/>
    </source>
</evidence>
<feature type="compositionally biased region" description="Polar residues" evidence="3">
    <location>
        <begin position="500"/>
        <end position="514"/>
    </location>
</feature>
<sequence>MVSSLPGSPRRANTPTSSKATKRIAISTTRRHSFSGAGLEEALTKELTNLVRCTPRNTTVTLVVELKPGEETPSGESDDKAEGSSSDASRNSIVELDSTSEDSLQSELSPSIDAAVKATHIAEVEVDKPASRQNDDRSLHPTRASPPTKAASAPPAIQFNPYLANAYAMGSAYGTYPSSALDPYYDYQLGSAYHTRFPSYATTSDGDYPPMSPTPFLPTSPPYSTVAPYSATSAEFPPSAASHSQAPLPWTQHHYSPNDTYDFVVSHAHQQLYYNPSATGMSTPPSPPDLLFPGHFPRRSSHDSSVDSTAPPFSSAAWDRQEMYPAMSSPNNSVLEQLERGEVMRRSGVTKFFDMQKGFGFIVDDAIAEIGGRDIFVHYTAILMKQGFRCLHTDEAVEYDLVKASSGGFQALNVSGPRGLPLRGIGDAPRSQPKSTEPRESRPPGPRRKNQSRALSSEPFLAAHPQTHSQSQSQSTLPFPPPSSYKGSIGSPPGAVVSLPTPNASRAGSGTTTPQLKKLGAGKQKGGA</sequence>
<dbReference type="PANTHER" id="PTHR46109">
    <property type="entry name" value="PROTEIN LIN-28"/>
    <property type="match status" value="1"/>
</dbReference>
<feature type="region of interest" description="Disordered" evidence="3">
    <location>
        <begin position="293"/>
        <end position="313"/>
    </location>
</feature>
<dbReference type="SMART" id="SM00357">
    <property type="entry name" value="CSP"/>
    <property type="match status" value="1"/>
</dbReference>
<organism evidence="5 6">
    <name type="scientific">Leucosporidium creatinivorum</name>
    <dbReference type="NCBI Taxonomy" id="106004"/>
    <lineage>
        <taxon>Eukaryota</taxon>
        <taxon>Fungi</taxon>
        <taxon>Dikarya</taxon>
        <taxon>Basidiomycota</taxon>
        <taxon>Pucciniomycotina</taxon>
        <taxon>Microbotryomycetes</taxon>
        <taxon>Leucosporidiales</taxon>
        <taxon>Leucosporidium</taxon>
    </lineage>
</organism>
<dbReference type="InParanoid" id="A0A1Y2DMJ0"/>
<evidence type="ECO:0000256" key="3">
    <source>
        <dbReference type="SAM" id="MobiDB-lite"/>
    </source>
</evidence>
<dbReference type="Gene3D" id="2.40.50.140">
    <property type="entry name" value="Nucleic acid-binding proteins"/>
    <property type="match status" value="1"/>
</dbReference>
<dbReference type="GO" id="GO:0005634">
    <property type="term" value="C:nucleus"/>
    <property type="evidence" value="ECO:0007669"/>
    <property type="project" value="TreeGrafter"/>
</dbReference>
<dbReference type="Pfam" id="PF00313">
    <property type="entry name" value="CSD"/>
    <property type="match status" value="1"/>
</dbReference>
<dbReference type="GO" id="GO:0031054">
    <property type="term" value="P:pre-miRNA processing"/>
    <property type="evidence" value="ECO:0007669"/>
    <property type="project" value="TreeGrafter"/>
</dbReference>
<dbReference type="Proteomes" id="UP000193467">
    <property type="component" value="Unassembled WGS sequence"/>
</dbReference>
<dbReference type="CDD" id="cd04458">
    <property type="entry name" value="CSP_CDS"/>
    <property type="match status" value="1"/>
</dbReference>
<comment type="caution">
    <text evidence="5">The sequence shown here is derived from an EMBL/GenBank/DDBJ whole genome shotgun (WGS) entry which is preliminary data.</text>
</comment>
<keyword evidence="2" id="KW-0963">Cytoplasm</keyword>
<accession>A0A1Y2DMJ0</accession>
<dbReference type="STRING" id="106004.A0A1Y2DMJ0"/>
<feature type="region of interest" description="Disordered" evidence="3">
    <location>
        <begin position="410"/>
        <end position="528"/>
    </location>
</feature>
<name>A0A1Y2DMJ0_9BASI</name>
<dbReference type="SUPFAM" id="SSF50249">
    <property type="entry name" value="Nucleic acid-binding proteins"/>
    <property type="match status" value="1"/>
</dbReference>
<feature type="compositionally biased region" description="Low complexity" evidence="3">
    <location>
        <begin position="466"/>
        <end position="476"/>
    </location>
</feature>
<feature type="region of interest" description="Disordered" evidence="3">
    <location>
        <begin position="123"/>
        <end position="154"/>
    </location>
</feature>
<gene>
    <name evidence="5" type="ORF">BCR35DRAFT_355268</name>
</gene>
<dbReference type="GO" id="GO:0005737">
    <property type="term" value="C:cytoplasm"/>
    <property type="evidence" value="ECO:0007669"/>
    <property type="project" value="UniProtKB-SubCell"/>
</dbReference>
<protein>
    <recommendedName>
        <fullName evidence="4">CSD domain-containing protein</fullName>
    </recommendedName>
</protein>
<feature type="compositionally biased region" description="Basic and acidic residues" evidence="3">
    <location>
        <begin position="123"/>
        <end position="139"/>
    </location>
</feature>
<dbReference type="InterPro" id="IPR011129">
    <property type="entry name" value="CSD"/>
</dbReference>
<proteinExistence type="predicted"/>